<evidence type="ECO:0000313" key="11">
    <source>
        <dbReference type="EMBL" id="VAW66869.1"/>
    </source>
</evidence>
<dbReference type="Pfam" id="PF07715">
    <property type="entry name" value="Plug"/>
    <property type="match status" value="1"/>
</dbReference>
<protein>
    <submittedName>
        <fullName evidence="11">TonB-dependent receptor</fullName>
    </submittedName>
</protein>
<evidence type="ECO:0000259" key="9">
    <source>
        <dbReference type="Pfam" id="PF00593"/>
    </source>
</evidence>
<accession>A0A3B0XY64</accession>
<keyword evidence="6" id="KW-0472">Membrane</keyword>
<evidence type="ECO:0000256" key="1">
    <source>
        <dbReference type="ARBA" id="ARBA00004571"/>
    </source>
</evidence>
<name>A0A3B0XY64_9ZZZZ</name>
<evidence type="ECO:0000259" key="10">
    <source>
        <dbReference type="Pfam" id="PF07715"/>
    </source>
</evidence>
<evidence type="ECO:0000256" key="2">
    <source>
        <dbReference type="ARBA" id="ARBA00022448"/>
    </source>
</evidence>
<keyword evidence="7 11" id="KW-0675">Receptor</keyword>
<dbReference type="AlphaFoldDB" id="A0A3B0XY64"/>
<evidence type="ECO:0000256" key="4">
    <source>
        <dbReference type="ARBA" id="ARBA00022729"/>
    </source>
</evidence>
<proteinExistence type="predicted"/>
<dbReference type="PANTHER" id="PTHR30069:SF29">
    <property type="entry name" value="HEMOGLOBIN AND HEMOGLOBIN-HAPTOGLOBIN-BINDING PROTEIN 1-RELATED"/>
    <property type="match status" value="1"/>
</dbReference>
<feature type="domain" description="TonB-dependent receptor plug" evidence="10">
    <location>
        <begin position="68"/>
        <end position="175"/>
    </location>
</feature>
<evidence type="ECO:0000256" key="7">
    <source>
        <dbReference type="ARBA" id="ARBA00023170"/>
    </source>
</evidence>
<dbReference type="InterPro" id="IPR012910">
    <property type="entry name" value="Plug_dom"/>
</dbReference>
<organism evidence="11">
    <name type="scientific">hydrothermal vent metagenome</name>
    <dbReference type="NCBI Taxonomy" id="652676"/>
    <lineage>
        <taxon>unclassified sequences</taxon>
        <taxon>metagenomes</taxon>
        <taxon>ecological metagenomes</taxon>
    </lineage>
</organism>
<dbReference type="GO" id="GO:0044718">
    <property type="term" value="P:siderophore transmembrane transport"/>
    <property type="evidence" value="ECO:0007669"/>
    <property type="project" value="TreeGrafter"/>
</dbReference>
<evidence type="ECO:0000256" key="8">
    <source>
        <dbReference type="ARBA" id="ARBA00023237"/>
    </source>
</evidence>
<dbReference type="GO" id="GO:0015344">
    <property type="term" value="F:siderophore uptake transmembrane transporter activity"/>
    <property type="evidence" value="ECO:0007669"/>
    <property type="project" value="TreeGrafter"/>
</dbReference>
<dbReference type="EMBL" id="UOFG01000288">
    <property type="protein sequence ID" value="VAW66869.1"/>
    <property type="molecule type" value="Genomic_DNA"/>
</dbReference>
<dbReference type="GO" id="GO:0009279">
    <property type="term" value="C:cell outer membrane"/>
    <property type="evidence" value="ECO:0007669"/>
    <property type="project" value="UniProtKB-SubCell"/>
</dbReference>
<dbReference type="InterPro" id="IPR000531">
    <property type="entry name" value="Beta-barrel_TonB"/>
</dbReference>
<evidence type="ECO:0000256" key="5">
    <source>
        <dbReference type="ARBA" id="ARBA00023077"/>
    </source>
</evidence>
<keyword evidence="5" id="KW-0798">TonB box</keyword>
<keyword evidence="3" id="KW-0812">Transmembrane</keyword>
<dbReference type="SUPFAM" id="SSF56935">
    <property type="entry name" value="Porins"/>
    <property type="match status" value="1"/>
</dbReference>
<dbReference type="PANTHER" id="PTHR30069">
    <property type="entry name" value="TONB-DEPENDENT OUTER MEMBRANE RECEPTOR"/>
    <property type="match status" value="1"/>
</dbReference>
<dbReference type="InterPro" id="IPR037066">
    <property type="entry name" value="Plug_dom_sf"/>
</dbReference>
<dbReference type="InterPro" id="IPR039426">
    <property type="entry name" value="TonB-dep_rcpt-like"/>
</dbReference>
<keyword evidence="8" id="KW-0998">Cell outer membrane</keyword>
<reference evidence="11" key="1">
    <citation type="submission" date="2018-06" db="EMBL/GenBank/DDBJ databases">
        <authorList>
            <person name="Zhirakovskaya E."/>
        </authorList>
    </citation>
    <scope>NUCLEOTIDE SEQUENCE</scope>
</reference>
<keyword evidence="4" id="KW-0732">Signal</keyword>
<keyword evidence="2" id="KW-0813">Transport</keyword>
<dbReference type="InterPro" id="IPR036942">
    <property type="entry name" value="Beta-barrel_TonB_sf"/>
</dbReference>
<evidence type="ECO:0000256" key="6">
    <source>
        <dbReference type="ARBA" id="ARBA00023136"/>
    </source>
</evidence>
<feature type="non-terminal residue" evidence="11">
    <location>
        <position position="504"/>
    </location>
</feature>
<dbReference type="Gene3D" id="2.40.170.20">
    <property type="entry name" value="TonB-dependent receptor, beta-barrel domain"/>
    <property type="match status" value="1"/>
</dbReference>
<dbReference type="Pfam" id="PF00593">
    <property type="entry name" value="TonB_dep_Rec_b-barrel"/>
    <property type="match status" value="1"/>
</dbReference>
<dbReference type="Gene3D" id="2.170.130.10">
    <property type="entry name" value="TonB-dependent receptor, plug domain"/>
    <property type="match status" value="1"/>
</dbReference>
<feature type="domain" description="TonB-dependent receptor-like beta-barrel" evidence="9">
    <location>
        <begin position="274"/>
        <end position="498"/>
    </location>
</feature>
<gene>
    <name evidence="11" type="ORF">MNBD_GAMMA11-18</name>
</gene>
<comment type="subcellular location">
    <subcellularLocation>
        <location evidence="1">Cell outer membrane</location>
        <topology evidence="1">Multi-pass membrane protein</topology>
    </subcellularLocation>
</comment>
<evidence type="ECO:0000256" key="3">
    <source>
        <dbReference type="ARBA" id="ARBA00022692"/>
    </source>
</evidence>
<dbReference type="PROSITE" id="PS52016">
    <property type="entry name" value="TONB_DEPENDENT_REC_3"/>
    <property type="match status" value="1"/>
</dbReference>
<sequence length="504" mass="56073">MMSYKTPRIIPRIIPSIGILPACFLWPLLLWPLHGYTEIKNESDTLTLVYGNERMVSIATGNEQLLYKAPAIASVITRKDIENSSANNLNELLEMVPGLHISEDYAAGDAIYTLRGFSRDPDAGMLFMVNGVTLNTLQNGSRFSALRLALNNIEQIEIIRGPGSAVYGADAYVGVINIITRKYKPGQEYGIQAGSFSNQGAWLQNNFRLGQWKNHFSLQYQSAEGDDNRVINADMQSFLDNITSTSVSQAPATMGSAFNTLDMELNFASDHWNINQWLWTNNDQANGHGIPGLDVLDPDGQLDSRASLSTLKYSNDEIAENWSLNMRLSYLDYRTKREQFLLPAGSIAPVGEDGNLFTSGIRSVTFAGGMININNSQEQQAHIDLTSFYYGWTDHSLRLSGGYQLQKYSAEEARNFGPGVLDAGQISALAQAIDITDNTSVSLPDGDRKIVYFSLQDEWTFLPDWTLTSGVRYDNYSDFGDTTNPRLALVWQTRHDLSTKLLYG</sequence>